<proteinExistence type="predicted"/>
<evidence type="ECO:0000313" key="3">
    <source>
        <dbReference type="Proteomes" id="UP001155182"/>
    </source>
</evidence>
<dbReference type="EMBL" id="JAMWYS010000028">
    <property type="protein sequence ID" value="MCO4292850.1"/>
    <property type="molecule type" value="Genomic_DNA"/>
</dbReference>
<protein>
    <recommendedName>
        <fullName evidence="4">Phosphatase</fullName>
    </recommendedName>
</protein>
<keyword evidence="3" id="KW-1185">Reference proteome</keyword>
<feature type="chain" id="PRO_5040873593" description="Phosphatase" evidence="1">
    <location>
        <begin position="20"/>
        <end position="485"/>
    </location>
</feature>
<reference evidence="2" key="1">
    <citation type="submission" date="2022-06" db="EMBL/GenBank/DDBJ databases">
        <title>Solitalea sp. MAHUQ-68 isolated from rhizospheric soil.</title>
        <authorList>
            <person name="Huq M.A."/>
        </authorList>
    </citation>
    <scope>NUCLEOTIDE SEQUENCE</scope>
    <source>
        <strain evidence="2">MAHUQ-68</strain>
    </source>
</reference>
<evidence type="ECO:0000313" key="2">
    <source>
        <dbReference type="EMBL" id="MCO4292850.1"/>
    </source>
</evidence>
<organism evidence="2 3">
    <name type="scientific">Solitalea agri</name>
    <dbReference type="NCBI Taxonomy" id="2953739"/>
    <lineage>
        <taxon>Bacteria</taxon>
        <taxon>Pseudomonadati</taxon>
        <taxon>Bacteroidota</taxon>
        <taxon>Sphingobacteriia</taxon>
        <taxon>Sphingobacteriales</taxon>
        <taxon>Sphingobacteriaceae</taxon>
        <taxon>Solitalea</taxon>
    </lineage>
</organism>
<name>A0A9X2F2C9_9SPHI</name>
<dbReference type="RefSeq" id="WP_252587342.1">
    <property type="nucleotide sequence ID" value="NZ_JAMWYS010000028.1"/>
</dbReference>
<accession>A0A9X2F2C9</accession>
<dbReference type="PROSITE" id="PS51257">
    <property type="entry name" value="PROKAR_LIPOPROTEIN"/>
    <property type="match status" value="1"/>
</dbReference>
<sequence>MNKLTFTLLSFAVTGIAVTACTNDDTKKDTPEVSKVVLKNYSETPALLKKLSGFENVETYTLISSNDEFTNYRFGGSADGIGMIKNPAGGFVMFVNNEDNYSVSRVELDETLKPVKGSYALNSDGGQWRLCSGTMVTPEEHGFGPYYFSVGESNVEAMTHKIDPFQNYILPNNTSRGIPALGHWSGENSVPLNKNAYPGKTVIVMGEDASDATGGQMAMYVASAGDLNTGSLYMLKRVDGVQKETDMTVGKQYDVEFAKIDNHLNLTGAQIQALVDPLKAIKFGRVEDVDYRKGSGTNAHEVYFNVTGQDPSGDNADKSRTVWGRVYRITLDATNPLKGKLEVILDGDDDNGPAKDFQNPDNICVTQNYVYVQEDSNGYGTETHDAYIYQYNIATKELKKVFELDHRRNAADAVTYNGTSSSTFGSWEYGGLIDISSVVGIDDVFALCIQPHTWKSEKFAGVDGGSKRKTENQGSEVVILKGLPR</sequence>
<keyword evidence="1" id="KW-0732">Signal</keyword>
<feature type="signal peptide" evidence="1">
    <location>
        <begin position="1"/>
        <end position="19"/>
    </location>
</feature>
<comment type="caution">
    <text evidence="2">The sequence shown here is derived from an EMBL/GenBank/DDBJ whole genome shotgun (WGS) entry which is preliminary data.</text>
</comment>
<dbReference type="AlphaFoldDB" id="A0A9X2F2C9"/>
<gene>
    <name evidence="2" type="ORF">NF867_08260</name>
</gene>
<dbReference type="Proteomes" id="UP001155182">
    <property type="component" value="Unassembled WGS sequence"/>
</dbReference>
<evidence type="ECO:0008006" key="4">
    <source>
        <dbReference type="Google" id="ProtNLM"/>
    </source>
</evidence>
<evidence type="ECO:0000256" key="1">
    <source>
        <dbReference type="SAM" id="SignalP"/>
    </source>
</evidence>